<dbReference type="VEuPathDB" id="FungiDB:MUCCIDRAFT_78461"/>
<keyword evidence="3" id="KW-1185">Reference proteome</keyword>
<feature type="domain" description="N-acetyltransferase" evidence="1">
    <location>
        <begin position="160"/>
        <end position="298"/>
    </location>
</feature>
<dbReference type="GO" id="GO:0016747">
    <property type="term" value="F:acyltransferase activity, transferring groups other than amino-acyl groups"/>
    <property type="evidence" value="ECO:0007669"/>
    <property type="project" value="InterPro"/>
</dbReference>
<evidence type="ECO:0000313" key="3">
    <source>
        <dbReference type="Proteomes" id="UP000077051"/>
    </source>
</evidence>
<dbReference type="PROSITE" id="PS51186">
    <property type="entry name" value="GNAT"/>
    <property type="match status" value="1"/>
</dbReference>
<name>A0A162QXH7_MUCCL</name>
<evidence type="ECO:0000259" key="1">
    <source>
        <dbReference type="PROSITE" id="PS51186"/>
    </source>
</evidence>
<dbReference type="Gene3D" id="3.40.630.30">
    <property type="match status" value="1"/>
</dbReference>
<dbReference type="EMBL" id="AMYB01000002">
    <property type="protein sequence ID" value="OAD06490.1"/>
    <property type="molecule type" value="Genomic_DNA"/>
</dbReference>
<proteinExistence type="predicted"/>
<dbReference type="Proteomes" id="UP000077051">
    <property type="component" value="Unassembled WGS sequence"/>
</dbReference>
<dbReference type="InterPro" id="IPR000182">
    <property type="entry name" value="GNAT_dom"/>
</dbReference>
<sequence>MSNLTVTRYQHINAFLKETEPHLQQQEIKNTFVLITAYQLQKAKENESHYYCGAIWDSNKHNLIFALLAQDNGFLYASALYGDSYPEAIGLLTGNLLKTKITIQGLHGYQPVLNTLRDSIEMQSSMTFVKKFATLSYQLKEVKWPSQAKEIAQAKSTSLRIASSSTPEDIEILRQWTYNFIQDAFDDPKVITQSVDSICQDMIASKGLYLMCIDGVPVSMAWKVRPLRHGTSLAYVYTPSEHRNKGYGAACVAMTSEAILKEYEYITLFCDMKRFGDNLYTRLGYTYFGEAGRLERLS</sequence>
<accession>A0A162QXH7</accession>
<comment type="caution">
    <text evidence="2">The sequence shown here is derived from an EMBL/GenBank/DDBJ whole genome shotgun (WGS) entry which is preliminary data.</text>
</comment>
<dbReference type="OrthoDB" id="61870at2759"/>
<organism evidence="2 3">
    <name type="scientific">Mucor lusitanicus CBS 277.49</name>
    <dbReference type="NCBI Taxonomy" id="747725"/>
    <lineage>
        <taxon>Eukaryota</taxon>
        <taxon>Fungi</taxon>
        <taxon>Fungi incertae sedis</taxon>
        <taxon>Mucoromycota</taxon>
        <taxon>Mucoromycotina</taxon>
        <taxon>Mucoromycetes</taxon>
        <taxon>Mucorales</taxon>
        <taxon>Mucorineae</taxon>
        <taxon>Mucoraceae</taxon>
        <taxon>Mucor</taxon>
    </lineage>
</organism>
<evidence type="ECO:0000313" key="2">
    <source>
        <dbReference type="EMBL" id="OAD06490.1"/>
    </source>
</evidence>
<dbReference type="SUPFAM" id="SSF55729">
    <property type="entry name" value="Acyl-CoA N-acyltransferases (Nat)"/>
    <property type="match status" value="1"/>
</dbReference>
<dbReference type="AlphaFoldDB" id="A0A162QXH7"/>
<protein>
    <recommendedName>
        <fullName evidence="1">N-acetyltransferase domain-containing protein</fullName>
    </recommendedName>
</protein>
<reference evidence="2 3" key="1">
    <citation type="submission" date="2015-06" db="EMBL/GenBank/DDBJ databases">
        <title>Expansion of signal transduction pathways in fungi by whole-genome duplication.</title>
        <authorList>
            <consortium name="DOE Joint Genome Institute"/>
            <person name="Corrochano L.M."/>
            <person name="Kuo A."/>
            <person name="Marcet-Houben M."/>
            <person name="Polaino S."/>
            <person name="Salamov A."/>
            <person name="Villalobos J.M."/>
            <person name="Alvarez M.I."/>
            <person name="Avalos J."/>
            <person name="Benito E.P."/>
            <person name="Benoit I."/>
            <person name="Burger G."/>
            <person name="Camino L.P."/>
            <person name="Canovas D."/>
            <person name="Cerda-Olmedo E."/>
            <person name="Cheng J.-F."/>
            <person name="Dominguez A."/>
            <person name="Elias M."/>
            <person name="Eslava A.P."/>
            <person name="Glaser F."/>
            <person name="Grimwood J."/>
            <person name="Gutierrez G."/>
            <person name="Heitman J."/>
            <person name="Henrissat B."/>
            <person name="Iturriaga E.A."/>
            <person name="Lang B.F."/>
            <person name="Lavin J.L."/>
            <person name="Lee S."/>
            <person name="Li W."/>
            <person name="Lindquist E."/>
            <person name="Lopez-Garcia S."/>
            <person name="Luque E.M."/>
            <person name="Marcos A.T."/>
            <person name="Martin J."/>
            <person name="Mccluskey K."/>
            <person name="Medina H.R."/>
            <person name="Miralles-Duran A."/>
            <person name="Miyazaki A."/>
            <person name="Munoz-Torres E."/>
            <person name="Oguiza J.A."/>
            <person name="Ohm R."/>
            <person name="Olmedo M."/>
            <person name="Orejas M."/>
            <person name="Ortiz-Castellanos L."/>
            <person name="Pisabarro A.G."/>
            <person name="Rodriguez-Romero J."/>
            <person name="Ruiz-Herrera J."/>
            <person name="Ruiz-Vazquez R."/>
            <person name="Sanz C."/>
            <person name="Schackwitz W."/>
            <person name="Schmutz J."/>
            <person name="Shahriari M."/>
            <person name="Shelest E."/>
            <person name="Silva-Franco F."/>
            <person name="Soanes D."/>
            <person name="Syed K."/>
            <person name="Tagua V.G."/>
            <person name="Talbot N.J."/>
            <person name="Thon M."/>
            <person name="De Vries R.P."/>
            <person name="Wiebenga A."/>
            <person name="Yadav J.S."/>
            <person name="Braun E.L."/>
            <person name="Baker S."/>
            <person name="Garre V."/>
            <person name="Horwitz B."/>
            <person name="Torres-Martinez S."/>
            <person name="Idnurm A."/>
            <person name="Herrera-Estrella A."/>
            <person name="Gabaldon T."/>
            <person name="Grigoriev I.V."/>
        </authorList>
    </citation>
    <scope>NUCLEOTIDE SEQUENCE [LARGE SCALE GENOMIC DNA]</scope>
    <source>
        <strain evidence="2 3">CBS 277.49</strain>
    </source>
</reference>
<gene>
    <name evidence="2" type="ORF">MUCCIDRAFT_78461</name>
</gene>
<dbReference type="InterPro" id="IPR016181">
    <property type="entry name" value="Acyl_CoA_acyltransferase"/>
</dbReference>